<dbReference type="PANTHER" id="PTHR38590">
    <property type="entry name" value="BLL0828 PROTEIN"/>
    <property type="match status" value="1"/>
</dbReference>
<accession>A0ABY7TPU2</accession>
<proteinExistence type="predicted"/>
<dbReference type="EMBL" id="CP117411">
    <property type="protein sequence ID" value="WCT75258.1"/>
    <property type="molecule type" value="Genomic_DNA"/>
</dbReference>
<dbReference type="RefSeq" id="WP_273690962.1">
    <property type="nucleotide sequence ID" value="NZ_CP117411.1"/>
</dbReference>
<evidence type="ECO:0000313" key="3">
    <source>
        <dbReference type="Proteomes" id="UP001220395"/>
    </source>
</evidence>
<name>A0ABY7TPU2_9SPHN</name>
<dbReference type="InterPro" id="IPR047216">
    <property type="entry name" value="Endonuclease_DUF559_bact"/>
</dbReference>
<feature type="domain" description="DUF559" evidence="1">
    <location>
        <begin position="2"/>
        <end position="104"/>
    </location>
</feature>
<dbReference type="SUPFAM" id="SSF52980">
    <property type="entry name" value="Restriction endonuclease-like"/>
    <property type="match status" value="1"/>
</dbReference>
<keyword evidence="3" id="KW-1185">Reference proteome</keyword>
<dbReference type="PANTHER" id="PTHR38590:SF1">
    <property type="entry name" value="BLL0828 PROTEIN"/>
    <property type="match status" value="1"/>
</dbReference>
<dbReference type="InterPro" id="IPR007569">
    <property type="entry name" value="DUF559"/>
</dbReference>
<protein>
    <submittedName>
        <fullName evidence="2">DUF559 domain-containing protein</fullName>
    </submittedName>
</protein>
<dbReference type="InterPro" id="IPR011335">
    <property type="entry name" value="Restrct_endonuc-II-like"/>
</dbReference>
<dbReference type="Proteomes" id="UP001220395">
    <property type="component" value="Chromosome"/>
</dbReference>
<dbReference type="Gene3D" id="3.40.960.10">
    <property type="entry name" value="VSR Endonuclease"/>
    <property type="match status" value="1"/>
</dbReference>
<sequence>MTRARRLRRDLSLPEGLLWQRLRRRAGSAKFRRQHPLGPYIIDFYCAAAKLAIEVDGEAHNRGTRPQRDAVRDDYIRARGLDLLHIRADEVLADPDAIAGIIIRTALPLHRPTGGPPPHAPHGEELHGAV</sequence>
<gene>
    <name evidence="2" type="ORF">PQ455_08580</name>
</gene>
<organism evidence="2 3">
    <name type="scientific">Sphingomonas naphthae</name>
    <dbReference type="NCBI Taxonomy" id="1813468"/>
    <lineage>
        <taxon>Bacteria</taxon>
        <taxon>Pseudomonadati</taxon>
        <taxon>Pseudomonadota</taxon>
        <taxon>Alphaproteobacteria</taxon>
        <taxon>Sphingomonadales</taxon>
        <taxon>Sphingomonadaceae</taxon>
        <taxon>Sphingomonas</taxon>
    </lineage>
</organism>
<evidence type="ECO:0000313" key="2">
    <source>
        <dbReference type="EMBL" id="WCT75258.1"/>
    </source>
</evidence>
<reference evidence="2 3" key="1">
    <citation type="submission" date="2023-02" db="EMBL/GenBank/DDBJ databases">
        <title>Genome sequence of Sphingomonas naphthae.</title>
        <authorList>
            <person name="Kim S."/>
            <person name="Heo J."/>
            <person name="Kwon S.-W."/>
        </authorList>
    </citation>
    <scope>NUCLEOTIDE SEQUENCE [LARGE SCALE GENOMIC DNA]</scope>
    <source>
        <strain evidence="2 3">KACC 18716</strain>
    </source>
</reference>
<dbReference type="Pfam" id="PF04480">
    <property type="entry name" value="DUF559"/>
    <property type="match status" value="1"/>
</dbReference>
<evidence type="ECO:0000259" key="1">
    <source>
        <dbReference type="Pfam" id="PF04480"/>
    </source>
</evidence>
<dbReference type="CDD" id="cd01038">
    <property type="entry name" value="Endonuclease_DUF559"/>
    <property type="match status" value="1"/>
</dbReference>